<dbReference type="InterPro" id="IPR052895">
    <property type="entry name" value="HetReg/Transcr_Mod"/>
</dbReference>
<feature type="region of interest" description="Disordered" evidence="1">
    <location>
        <begin position="1"/>
        <end position="24"/>
    </location>
</feature>
<organism evidence="3 4">
    <name type="scientific">Xylaria bambusicola</name>
    <dbReference type="NCBI Taxonomy" id="326684"/>
    <lineage>
        <taxon>Eukaryota</taxon>
        <taxon>Fungi</taxon>
        <taxon>Dikarya</taxon>
        <taxon>Ascomycota</taxon>
        <taxon>Pezizomycotina</taxon>
        <taxon>Sordariomycetes</taxon>
        <taxon>Xylariomycetidae</taxon>
        <taxon>Xylariales</taxon>
        <taxon>Xylariaceae</taxon>
        <taxon>Xylaria</taxon>
    </lineage>
</organism>
<evidence type="ECO:0000259" key="2">
    <source>
        <dbReference type="Pfam" id="PF06985"/>
    </source>
</evidence>
<dbReference type="Pfam" id="PF06985">
    <property type="entry name" value="HET"/>
    <property type="match status" value="1"/>
</dbReference>
<sequence>MVEKLRIDSVPDLPTDPVDPLNSTSAEQLGGLQVTRVIFGRTIHSINDAVHGIECNSIIYETMLWGYPAYEYLPLQNPDRDIRLAILLPGKEDDEIKLRIRHAPLDTLRAAQPRKLVVEEIQDTLPAGWKAHLTLDRERCLFLRERADGEGDAQWEHPDSEVERSIYTLEDSAHPASTLAAEFHALSYVWGTPSWFHRKRALVESSSMAGDVIWTQLSIGQNLDLALRDLRDPDEPRTMWIDAICINQADIAERGRQVKRMGDIYSQASQVIVWLGPGSDSADRAVDVLKHIGSEVELLDRGGLSSSPGKTAFYHRADLQMGFTDDQWKSVQQLVTRPWFSRVWVAQEALLGGSRVIVQSGRSMVSWDLFHRSISTLYQNHYIAPDLKSDLGRPRALCDTDPSREATKYIILMGALRFCSEPRDLVYGFLGLLPGDLTAHIHPDYSAELGAVYTDLTLAYIKHSRRLEIFDIAASGYKSDRCPSWVFDPYSLQNRGPYLVLEWPGQFCAHFSECQVQDNASGTLDIVGLRVAKVRSIKVPVPGFCESKTEEDALRSCIRTVRGWEPEYLCTGTYINGESLLEAYARTLICDNLRDRAPDSWCPTLQRWQGQWHTNALFGDLAKENQVDLSNLTRQEEAPLRMLVGRNFFSCDNEFMGIGPGNIKCGDIICILLGHENPVVLREQERGTYSLVGICYLHGVSDGTALLGPLPKPWVVHRHLDAGRQHMKCLFYNPDTGVLREEDPRLDPLPNEWERVPARDRTAEDPEIFQGFRVVATGEVIKSDPRLSVESLIKRGINLETFSLT</sequence>
<gene>
    <name evidence="3" type="ORF">RRF57_002043</name>
</gene>
<evidence type="ECO:0000313" key="4">
    <source>
        <dbReference type="Proteomes" id="UP001305414"/>
    </source>
</evidence>
<evidence type="ECO:0000313" key="3">
    <source>
        <dbReference type="EMBL" id="KAK5626328.1"/>
    </source>
</evidence>
<feature type="compositionally biased region" description="Low complexity" evidence="1">
    <location>
        <begin position="10"/>
        <end position="21"/>
    </location>
</feature>
<protein>
    <recommendedName>
        <fullName evidence="2">Heterokaryon incompatibility domain-containing protein</fullName>
    </recommendedName>
</protein>
<accession>A0AAN7UDX6</accession>
<reference evidence="3 4" key="1">
    <citation type="submission" date="2023-10" db="EMBL/GenBank/DDBJ databases">
        <title>Draft genome sequence of Xylaria bambusicola isolate GMP-LS, the root and basal stem rot pathogen of sugarcane in Indonesia.</title>
        <authorList>
            <person name="Selvaraj P."/>
            <person name="Muralishankar V."/>
            <person name="Muruganantham S."/>
            <person name="Sp S."/>
            <person name="Haryani S."/>
            <person name="Lau K.J.X."/>
            <person name="Naqvi N.I."/>
        </authorList>
    </citation>
    <scope>NUCLEOTIDE SEQUENCE [LARGE SCALE GENOMIC DNA]</scope>
    <source>
        <strain evidence="3">GMP-LS</strain>
    </source>
</reference>
<comment type="caution">
    <text evidence="3">The sequence shown here is derived from an EMBL/GenBank/DDBJ whole genome shotgun (WGS) entry which is preliminary data.</text>
</comment>
<dbReference type="Proteomes" id="UP001305414">
    <property type="component" value="Unassembled WGS sequence"/>
</dbReference>
<keyword evidence="4" id="KW-1185">Reference proteome</keyword>
<dbReference type="InterPro" id="IPR010730">
    <property type="entry name" value="HET"/>
</dbReference>
<dbReference type="PANTHER" id="PTHR24148:SF64">
    <property type="entry name" value="HETEROKARYON INCOMPATIBILITY DOMAIN-CONTAINING PROTEIN"/>
    <property type="match status" value="1"/>
</dbReference>
<dbReference type="Pfam" id="PF26639">
    <property type="entry name" value="Het-6_barrel"/>
    <property type="match status" value="1"/>
</dbReference>
<name>A0AAN7UDX6_9PEZI</name>
<dbReference type="PANTHER" id="PTHR24148">
    <property type="entry name" value="ANKYRIN REPEAT DOMAIN-CONTAINING PROTEIN 39 HOMOLOG-RELATED"/>
    <property type="match status" value="1"/>
</dbReference>
<dbReference type="AlphaFoldDB" id="A0AAN7UDX6"/>
<proteinExistence type="predicted"/>
<evidence type="ECO:0000256" key="1">
    <source>
        <dbReference type="SAM" id="MobiDB-lite"/>
    </source>
</evidence>
<dbReference type="EMBL" id="JAWHQM010000003">
    <property type="protein sequence ID" value="KAK5626328.1"/>
    <property type="molecule type" value="Genomic_DNA"/>
</dbReference>
<feature type="domain" description="Heterokaryon incompatibility" evidence="2">
    <location>
        <begin position="183"/>
        <end position="348"/>
    </location>
</feature>